<evidence type="ECO:0000313" key="1">
    <source>
        <dbReference type="EMBL" id="MCK8782311.1"/>
    </source>
</evidence>
<keyword evidence="2" id="KW-1185">Reference proteome</keyword>
<accession>A0ABT0IX44</accession>
<reference evidence="1 2" key="1">
    <citation type="submission" date="2022-04" db="EMBL/GenBank/DDBJ databases">
        <title>Rhizobium coralii sp. nov., isolated from coral Turbinaria peltata.</title>
        <authorList>
            <person name="Sun H."/>
        </authorList>
    </citation>
    <scope>NUCLEOTIDE SEQUENCE [LARGE SCALE GENOMIC DNA]</scope>
    <source>
        <strain evidence="1 2">NTR19</strain>
    </source>
</reference>
<organism evidence="1 2">
    <name type="scientific">Neorhizobium turbinariae</name>
    <dbReference type="NCBI Taxonomy" id="2937795"/>
    <lineage>
        <taxon>Bacteria</taxon>
        <taxon>Pseudomonadati</taxon>
        <taxon>Pseudomonadota</taxon>
        <taxon>Alphaproteobacteria</taxon>
        <taxon>Hyphomicrobiales</taxon>
        <taxon>Rhizobiaceae</taxon>
        <taxon>Rhizobium/Agrobacterium group</taxon>
        <taxon>Neorhizobium</taxon>
    </lineage>
</organism>
<dbReference type="InterPro" id="IPR010385">
    <property type="entry name" value="DUF982"/>
</dbReference>
<comment type="caution">
    <text evidence="1">The sequence shown here is derived from an EMBL/GenBank/DDBJ whole genome shotgun (WGS) entry which is preliminary data.</text>
</comment>
<dbReference type="Pfam" id="PF06169">
    <property type="entry name" value="DUF982"/>
    <property type="match status" value="1"/>
</dbReference>
<gene>
    <name evidence="1" type="ORF">M0654_20235</name>
</gene>
<evidence type="ECO:0000313" key="2">
    <source>
        <dbReference type="Proteomes" id="UP001202827"/>
    </source>
</evidence>
<name>A0ABT0IX44_9HYPH</name>
<proteinExistence type="predicted"/>
<dbReference type="EMBL" id="JALPRY010000025">
    <property type="protein sequence ID" value="MCK8782311.1"/>
    <property type="molecule type" value="Genomic_DNA"/>
</dbReference>
<dbReference type="RefSeq" id="WP_118852080.1">
    <property type="nucleotide sequence ID" value="NZ_JALPRY010000025.1"/>
</dbReference>
<dbReference type="Proteomes" id="UP001202827">
    <property type="component" value="Unassembled WGS sequence"/>
</dbReference>
<dbReference type="Gene3D" id="6.10.250.730">
    <property type="match status" value="1"/>
</dbReference>
<protein>
    <submittedName>
        <fullName evidence="1">DUF982 domain-containing protein</fullName>
    </submittedName>
</protein>
<sequence>MQEITGGQHWRYPVTIRIGYGLPEAIRGPLEAIECLEHRWPQNAGLYFELALRRCETAARRASSNEEAREMFMSAAIEAYVLA</sequence>